<dbReference type="SUPFAM" id="SSF54106">
    <property type="entry name" value="LysM domain"/>
    <property type="match status" value="3"/>
</dbReference>
<accession>T2G909</accession>
<dbReference type="GO" id="GO:0000270">
    <property type="term" value="P:peptidoglycan metabolic process"/>
    <property type="evidence" value="ECO:0007669"/>
    <property type="project" value="InterPro"/>
</dbReference>
<evidence type="ECO:0000313" key="4">
    <source>
        <dbReference type="EMBL" id="AGW12783.1"/>
    </source>
</evidence>
<dbReference type="CDD" id="cd00118">
    <property type="entry name" value="LysM"/>
    <property type="match status" value="3"/>
</dbReference>
<dbReference type="EMBL" id="CP006585">
    <property type="protein sequence ID" value="AGW12783.1"/>
    <property type="molecule type" value="Genomic_DNA"/>
</dbReference>
<dbReference type="Proteomes" id="UP000016587">
    <property type="component" value="Chromosome"/>
</dbReference>
<feature type="region of interest" description="Disordered" evidence="2">
    <location>
        <begin position="408"/>
        <end position="436"/>
    </location>
</feature>
<feature type="domain" description="LysM" evidence="3">
    <location>
        <begin position="527"/>
        <end position="571"/>
    </location>
</feature>
<evidence type="ECO:0000259" key="3">
    <source>
        <dbReference type="PROSITE" id="PS51782"/>
    </source>
</evidence>
<sequence length="576" mass="62724">MALLGACATTQQPPAAPAMSPLSMEYLDNLDAVILEAGPINVDGVELSEQEKTALNTPLTVRWELNDFARQSIKRQFVHLHYKHNSNLRIWLQRSERYIGYAKRVFRSQGMPEDLAYLPYIESGYNPIACSPAGAMGVWQFMPETGKRYGLACTTYLDERRNPWKATYGAAAYLKKLHNQFGDWSLALAAYNAGEGKIGRACAGTGAKNFFQLAMRNDTLPPETQLKPETLQYVPRFIAMVKIANNLEALGYQPVNELVHAEPQRHDIPPNVDLKAMAQHLGMDWDTFRSHNPHFRISVSPPSGESHVYLPQGHAEQVQAFLARPVLATAKAKTAALAELSGVDPKAGFGSSRDKTSWHVVERGDTFPKIAAKYKVPVDLLMKINKQRSKDLSPGEVIALPSARDIASTQPAPSAKQIAEAAAKARQTKPAETPKASPAYVVQAGDTLFSLAKKYNVSVDALLKANALSEAGSLRIGMTLNLPAAAAPVQQAQQAPAAPRSQQSAAAPAKQSDKPAATADKATGKKTIYKVAQGDTIWSIARKFQVSPFDILSWNNMNKDSAIKPGDKLAVYVASN</sequence>
<dbReference type="InterPro" id="IPR000189">
    <property type="entry name" value="Transglyc_AS"/>
</dbReference>
<dbReference type="eggNOG" id="COG1388">
    <property type="taxonomic scope" value="Bacteria"/>
</dbReference>
<feature type="compositionally biased region" description="Low complexity" evidence="2">
    <location>
        <begin position="411"/>
        <end position="431"/>
    </location>
</feature>
<dbReference type="GO" id="GO:0008932">
    <property type="term" value="F:lytic endotransglycosylase activity"/>
    <property type="evidence" value="ECO:0007669"/>
    <property type="project" value="TreeGrafter"/>
</dbReference>
<feature type="domain" description="LysM" evidence="3">
    <location>
        <begin position="357"/>
        <end position="400"/>
    </location>
</feature>
<proteinExistence type="inferred from homology"/>
<gene>
    <name evidence="4" type="ORF">DGI_0892</name>
</gene>
<dbReference type="InterPro" id="IPR023346">
    <property type="entry name" value="Lysozyme-like_dom_sf"/>
</dbReference>
<dbReference type="AlphaFoldDB" id="T2G909"/>
<evidence type="ECO:0000313" key="5">
    <source>
        <dbReference type="Proteomes" id="UP000016587"/>
    </source>
</evidence>
<dbReference type="Gene3D" id="1.10.530.10">
    <property type="match status" value="1"/>
</dbReference>
<dbReference type="PROSITE" id="PS51782">
    <property type="entry name" value="LYSM"/>
    <property type="match status" value="3"/>
</dbReference>
<dbReference type="InterPro" id="IPR018392">
    <property type="entry name" value="LysM"/>
</dbReference>
<comment type="similarity">
    <text evidence="1">Belongs to the transglycosylase Slt family.</text>
</comment>
<keyword evidence="5" id="KW-1185">Reference proteome</keyword>
<name>T2G909_MEGG1</name>
<dbReference type="eggNOG" id="COG0741">
    <property type="taxonomic scope" value="Bacteria"/>
</dbReference>
<feature type="region of interest" description="Disordered" evidence="2">
    <location>
        <begin position="491"/>
        <end position="523"/>
    </location>
</feature>
<dbReference type="PATRIC" id="fig|1121448.10.peg.890"/>
<dbReference type="SUPFAM" id="SSF53955">
    <property type="entry name" value="Lysozyme-like"/>
    <property type="match status" value="1"/>
</dbReference>
<dbReference type="Gene3D" id="3.10.350.10">
    <property type="entry name" value="LysM domain"/>
    <property type="match status" value="3"/>
</dbReference>
<dbReference type="HOGENOM" id="CLU_009520_1_3_7"/>
<dbReference type="InterPro" id="IPR008258">
    <property type="entry name" value="Transglycosylase_SLT_dom_1"/>
</dbReference>
<reference evidence="4 5" key="1">
    <citation type="journal article" date="2013" name="J. Bacteriol.">
        <title>Roles of HynAB and Ech, the only two hydrogenases found in the model sulfate reducer Desulfovibrio gigas.</title>
        <authorList>
            <person name="Morais-Silva F.O."/>
            <person name="Santos C.I."/>
            <person name="Rodrigues R."/>
            <person name="Pereira I.A."/>
            <person name="Rodrigues-Pousada C."/>
        </authorList>
    </citation>
    <scope>NUCLEOTIDE SEQUENCE [LARGE SCALE GENOMIC DNA]</scope>
    <source>
        <strain evidence="5">ATCC 19364 / DSM 1382 / NCIMB 9332 / VKM B-1759</strain>
    </source>
</reference>
<dbReference type="GO" id="GO:0016020">
    <property type="term" value="C:membrane"/>
    <property type="evidence" value="ECO:0007669"/>
    <property type="project" value="InterPro"/>
</dbReference>
<dbReference type="Pfam" id="PF01476">
    <property type="entry name" value="LysM"/>
    <property type="match status" value="3"/>
</dbReference>
<dbReference type="InterPro" id="IPR036779">
    <property type="entry name" value="LysM_dom_sf"/>
</dbReference>
<dbReference type="CDD" id="cd16894">
    <property type="entry name" value="MltD-like"/>
    <property type="match status" value="1"/>
</dbReference>
<evidence type="ECO:0000256" key="2">
    <source>
        <dbReference type="SAM" id="MobiDB-lite"/>
    </source>
</evidence>
<dbReference type="PANTHER" id="PTHR33734">
    <property type="entry name" value="LYSM DOMAIN-CONTAINING GPI-ANCHORED PROTEIN 2"/>
    <property type="match status" value="1"/>
</dbReference>
<evidence type="ECO:0000256" key="1">
    <source>
        <dbReference type="ARBA" id="ARBA00007734"/>
    </source>
</evidence>
<dbReference type="PROSITE" id="PS00922">
    <property type="entry name" value="TRANSGLYCOSYLASE"/>
    <property type="match status" value="1"/>
</dbReference>
<dbReference type="PANTHER" id="PTHR33734:SF22">
    <property type="entry name" value="MEMBRANE-BOUND LYTIC MUREIN TRANSGLYCOSYLASE D"/>
    <property type="match status" value="1"/>
</dbReference>
<protein>
    <submittedName>
        <fullName evidence="4">Putative lysM domain protein</fullName>
    </submittedName>
</protein>
<dbReference type="Pfam" id="PF01464">
    <property type="entry name" value="SLT"/>
    <property type="match status" value="1"/>
</dbReference>
<dbReference type="STRING" id="1121448.DGI_0892"/>
<organism evidence="4 5">
    <name type="scientific">Megalodesulfovibrio gigas (strain ATCC 19364 / DSM 1382 / NCIMB 9332 / VKM B-1759)</name>
    <name type="common">Desulfovibrio gigas</name>
    <dbReference type="NCBI Taxonomy" id="1121448"/>
    <lineage>
        <taxon>Bacteria</taxon>
        <taxon>Pseudomonadati</taxon>
        <taxon>Thermodesulfobacteriota</taxon>
        <taxon>Desulfovibrionia</taxon>
        <taxon>Desulfovibrionales</taxon>
        <taxon>Desulfovibrionaceae</taxon>
        <taxon>Megalodesulfovibrio</taxon>
    </lineage>
</organism>
<dbReference type="SMART" id="SM00257">
    <property type="entry name" value="LysM"/>
    <property type="match status" value="3"/>
</dbReference>
<feature type="domain" description="LysM" evidence="3">
    <location>
        <begin position="438"/>
        <end position="482"/>
    </location>
</feature>
<feature type="compositionally biased region" description="Low complexity" evidence="2">
    <location>
        <begin position="491"/>
        <end position="521"/>
    </location>
</feature>
<dbReference type="KEGG" id="dgg:DGI_0892"/>
<reference evidence="5" key="2">
    <citation type="submission" date="2013-07" db="EMBL/GenBank/DDBJ databases">
        <authorList>
            <person name="Morais-Silva F.O."/>
            <person name="Rezende A.M."/>
            <person name="Pimentel C."/>
            <person name="Resende D.M."/>
            <person name="Santos C.I."/>
            <person name="Clemente C."/>
            <person name="de Oliveira L.M."/>
            <person name="da Silva S.M."/>
            <person name="Costa D.A."/>
            <person name="Varela-Raposo A."/>
            <person name="Horacio E.C.A."/>
            <person name="Matos M."/>
            <person name="Flores O."/>
            <person name="Ruiz J.C."/>
            <person name="Rodrigues-Pousada C."/>
        </authorList>
    </citation>
    <scope>NUCLEOTIDE SEQUENCE [LARGE SCALE GENOMIC DNA]</scope>
    <source>
        <strain evidence="5">ATCC 19364 / DSM 1382 / NCIMB 9332 / VKM B-1759</strain>
    </source>
</reference>